<dbReference type="PATRIC" id="fig|1297742.4.peg.2424"/>
<dbReference type="KEGG" id="mym:A176_002401"/>
<dbReference type="EMBL" id="CP012109">
    <property type="protein sequence ID" value="AKQ65489.1"/>
    <property type="molecule type" value="Genomic_DNA"/>
</dbReference>
<evidence type="ECO:0000313" key="1">
    <source>
        <dbReference type="EMBL" id="AKQ65489.1"/>
    </source>
</evidence>
<dbReference type="AlphaFoldDB" id="A0A0H4WRU2"/>
<dbReference type="Proteomes" id="UP000009026">
    <property type="component" value="Chromosome"/>
</dbReference>
<accession>A0A0H4WRU2</accession>
<protein>
    <submittedName>
        <fullName evidence="1">Uncharacterized protein</fullName>
    </submittedName>
</protein>
<name>A0A0H4WRU2_9BACT</name>
<gene>
    <name evidence="1" type="ORF">A176_002401</name>
</gene>
<evidence type="ECO:0000313" key="2">
    <source>
        <dbReference type="Proteomes" id="UP000009026"/>
    </source>
</evidence>
<keyword evidence="2" id="KW-1185">Reference proteome</keyword>
<dbReference type="RefSeq" id="WP_002639488.1">
    <property type="nucleotide sequence ID" value="NZ_CP012109.1"/>
</dbReference>
<organism evidence="1 2">
    <name type="scientific">Pseudomyxococcus hansupus</name>
    <dbReference type="NCBI Taxonomy" id="1297742"/>
    <lineage>
        <taxon>Bacteria</taxon>
        <taxon>Pseudomonadati</taxon>
        <taxon>Myxococcota</taxon>
        <taxon>Myxococcia</taxon>
        <taxon>Myxococcales</taxon>
        <taxon>Cystobacterineae</taxon>
        <taxon>Myxococcaceae</taxon>
        <taxon>Pseudomyxococcus</taxon>
    </lineage>
</organism>
<reference evidence="1 2" key="1">
    <citation type="journal article" date="2016" name="PLoS ONE">
        <title>Complete Genome Sequence and Comparative Genomics of a Novel Myxobacterium Myxococcus hansupus.</title>
        <authorList>
            <person name="Sharma G."/>
            <person name="Narwani T."/>
            <person name="Subramanian S."/>
        </authorList>
    </citation>
    <scope>NUCLEOTIDE SEQUENCE [LARGE SCALE GENOMIC DNA]</scope>
    <source>
        <strain evidence="2">mixupus</strain>
    </source>
</reference>
<dbReference type="STRING" id="1297742.A176_002401"/>
<dbReference type="OrthoDB" id="5500352at2"/>
<proteinExistence type="predicted"/>
<sequence length="216" mass="24034">MNRDTRNHNLLEFECDWRSALNFKPGVKGMLGYLLQWNGCGLNLGKDMELWTPIVTDGRRVVCGPRIKCVGLIGHLSYEGGKTDPIRIQAYVSKSTASNLRAKLDPAQPLSKPRVRLAWSIIDFDANDNTWFEAAHLKDPTVAETSLDSTDGRLQISVDSQPVPQDEQPSAALTQNPGVDFFGMQLTVVPANKKKTLLEFASGPRVRQVKQWGTEQ</sequence>